<reference evidence="1 2" key="1">
    <citation type="journal article" date="2008" name="Proc. Natl. Acad. Sci. U.S.A.">
        <title>The genome of Cyanothece 51142, a unicellular diazotrophic cyanobacterium important in the marine nitrogen cycle.</title>
        <authorList>
            <person name="Welsh E.A."/>
            <person name="Liberton M."/>
            <person name="Stoeckel J."/>
            <person name="Loh T."/>
            <person name="Elvitigala T."/>
            <person name="Wang C."/>
            <person name="Wollam A."/>
            <person name="Fulton R.S."/>
            <person name="Clifton S.W."/>
            <person name="Jacobs J.M."/>
            <person name="Aurora R."/>
            <person name="Ghosh B.K."/>
            <person name="Sherman L.A."/>
            <person name="Smith R.D."/>
            <person name="Wilson R.K."/>
            <person name="Pakrasi H.B."/>
        </authorList>
    </citation>
    <scope>NUCLEOTIDE SEQUENCE [LARGE SCALE GENOMIC DNA]</scope>
    <source>
        <strain evidence="2">ATCC 51142 / BH68</strain>
    </source>
</reference>
<dbReference type="KEGG" id="cyt:cce_0079"/>
<dbReference type="AlphaFoldDB" id="B1WZ65"/>
<dbReference type="HOGENOM" id="CLU_159207_0_0_3"/>
<organism evidence="1 2">
    <name type="scientific">Crocosphaera subtropica (strain ATCC 51142 / BH68)</name>
    <name type="common">Cyanothece sp. (strain ATCC 51142)</name>
    <dbReference type="NCBI Taxonomy" id="43989"/>
    <lineage>
        <taxon>Bacteria</taxon>
        <taxon>Bacillati</taxon>
        <taxon>Cyanobacteriota</taxon>
        <taxon>Cyanophyceae</taxon>
        <taxon>Oscillatoriophycideae</taxon>
        <taxon>Chroococcales</taxon>
        <taxon>Aphanothecaceae</taxon>
        <taxon>Crocosphaera</taxon>
        <taxon>Crocosphaera subtropica</taxon>
    </lineage>
</organism>
<dbReference type="Proteomes" id="UP000001203">
    <property type="component" value="Chromosome circular"/>
</dbReference>
<keyword evidence="2" id="KW-1185">Reference proteome</keyword>
<accession>B1WZ65</accession>
<protein>
    <submittedName>
        <fullName evidence="1">Uncharacterized protein</fullName>
    </submittedName>
</protein>
<gene>
    <name evidence="1" type="ordered locus">cce_0079</name>
</gene>
<evidence type="ECO:0000313" key="2">
    <source>
        <dbReference type="Proteomes" id="UP000001203"/>
    </source>
</evidence>
<proteinExistence type="predicted"/>
<sequence length="120" mass="13877">MTLMNYFYLRPEDLPPRTPIDDSLQRKLDQAVTHYFYESCDRLTQRVLSQGGWYVTTCGTALTLIIICVDRTHNWNILKFLPSLAKYLKEFAPATNVRIYPPPGDGTSLEMTFKLPVMSR</sequence>
<dbReference type="eggNOG" id="ENOG50332I5">
    <property type="taxonomic scope" value="Bacteria"/>
</dbReference>
<name>B1WZ65_CROS5</name>
<dbReference type="EMBL" id="CP000806">
    <property type="protein sequence ID" value="ACB49431.1"/>
    <property type="molecule type" value="Genomic_DNA"/>
</dbReference>
<dbReference type="STRING" id="43989.cce_0079"/>
<evidence type="ECO:0000313" key="1">
    <source>
        <dbReference type="EMBL" id="ACB49431.1"/>
    </source>
</evidence>